<proteinExistence type="predicted"/>
<evidence type="ECO:0000313" key="1">
    <source>
        <dbReference type="EMBL" id="MZQ84822.1"/>
    </source>
</evidence>
<dbReference type="RefSeq" id="WP_161408870.1">
    <property type="nucleotide sequence ID" value="NZ_WTUZ01000022.1"/>
</dbReference>
<dbReference type="AlphaFoldDB" id="A0A6L8V5D0"/>
<protein>
    <recommendedName>
        <fullName evidence="3">CBM-cenC domain-containing protein</fullName>
    </recommendedName>
</protein>
<dbReference type="Proteomes" id="UP000481087">
    <property type="component" value="Unassembled WGS sequence"/>
</dbReference>
<comment type="caution">
    <text evidence="1">The sequence shown here is derived from an EMBL/GenBank/DDBJ whole genome shotgun (WGS) entry which is preliminary data.</text>
</comment>
<dbReference type="Gene3D" id="2.60.120.260">
    <property type="entry name" value="Galactose-binding domain-like"/>
    <property type="match status" value="1"/>
</dbReference>
<evidence type="ECO:0000313" key="2">
    <source>
        <dbReference type="Proteomes" id="UP000481087"/>
    </source>
</evidence>
<accession>A0A6L8V5D0</accession>
<dbReference type="EMBL" id="WTUZ01000022">
    <property type="protein sequence ID" value="MZQ84822.1"/>
    <property type="molecule type" value="Genomic_DNA"/>
</dbReference>
<keyword evidence="2" id="KW-1185">Reference proteome</keyword>
<reference evidence="1 2" key="1">
    <citation type="submission" date="2019-12" db="EMBL/GenBank/DDBJ databases">
        <title>Paenibacillus sp. nov. sp. isolated from soil.</title>
        <authorList>
            <person name="Kim J."/>
            <person name="Jeong S.E."/>
            <person name="Jung H.S."/>
            <person name="Jeon C.O."/>
        </authorList>
    </citation>
    <scope>NUCLEOTIDE SEQUENCE [LARGE SCALE GENOMIC DNA]</scope>
    <source>
        <strain evidence="1 2">5J-6</strain>
    </source>
</reference>
<organism evidence="1 2">
    <name type="scientific">Paenibacillus silvestris</name>
    <dbReference type="NCBI Taxonomy" id="2606219"/>
    <lineage>
        <taxon>Bacteria</taxon>
        <taxon>Bacillati</taxon>
        <taxon>Bacillota</taxon>
        <taxon>Bacilli</taxon>
        <taxon>Bacillales</taxon>
        <taxon>Paenibacillaceae</taxon>
        <taxon>Paenibacillus</taxon>
    </lineage>
</organism>
<evidence type="ECO:0008006" key="3">
    <source>
        <dbReference type="Google" id="ProtNLM"/>
    </source>
</evidence>
<gene>
    <name evidence="1" type="ORF">GQF01_22180</name>
</gene>
<sequence>MLKKQKARRVINRKSIPRITQVRNPGFEDSSFSPWRAVGDVFLSRSRPNVGRQHAKFEVPSNRSASLTQLVHLGSPGRNNSYQLSFSVNSPSLSGNLQISFLGTLRSSAVIPLRVIPNSRYQRFAITLPASALQGRDFFELEFRVNAAGQTATLNLDTVVIVPS</sequence>
<name>A0A6L8V5D0_9BACL</name>